<organism evidence="8 9">
    <name type="scientific">Mytilus edulis</name>
    <name type="common">Blue mussel</name>
    <dbReference type="NCBI Taxonomy" id="6550"/>
    <lineage>
        <taxon>Eukaryota</taxon>
        <taxon>Metazoa</taxon>
        <taxon>Spiralia</taxon>
        <taxon>Lophotrochozoa</taxon>
        <taxon>Mollusca</taxon>
        <taxon>Bivalvia</taxon>
        <taxon>Autobranchia</taxon>
        <taxon>Pteriomorphia</taxon>
        <taxon>Mytilida</taxon>
        <taxon>Mytiloidea</taxon>
        <taxon>Mytilidae</taxon>
        <taxon>Mytilinae</taxon>
        <taxon>Mytilus</taxon>
    </lineage>
</organism>
<dbReference type="Proteomes" id="UP000683360">
    <property type="component" value="Unassembled WGS sequence"/>
</dbReference>
<dbReference type="OrthoDB" id="7468774at2759"/>
<dbReference type="InterPro" id="IPR036397">
    <property type="entry name" value="RNaseH_sf"/>
</dbReference>
<feature type="domain" description="Reverse transcriptase" evidence="5">
    <location>
        <begin position="531"/>
        <end position="803"/>
    </location>
</feature>
<dbReference type="InterPro" id="IPR006585">
    <property type="entry name" value="FTP1"/>
</dbReference>
<dbReference type="GO" id="GO:0006259">
    <property type="term" value="P:DNA metabolic process"/>
    <property type="evidence" value="ECO:0007669"/>
    <property type="project" value="UniProtKB-ARBA"/>
</dbReference>
<dbReference type="CDD" id="cd01650">
    <property type="entry name" value="RT_nLTR_like"/>
    <property type="match status" value="1"/>
</dbReference>
<comment type="caution">
    <text evidence="8">The sequence shown here is derived from an EMBL/GenBank/DDBJ whole genome shotgun (WGS) entry which is preliminary data.</text>
</comment>
<keyword evidence="1" id="KW-0479">Metal-binding</keyword>
<keyword evidence="4" id="KW-0732">Signal</keyword>
<evidence type="ECO:0000256" key="4">
    <source>
        <dbReference type="SAM" id="SignalP"/>
    </source>
</evidence>
<dbReference type="GO" id="GO:0046872">
    <property type="term" value="F:metal ion binding"/>
    <property type="evidence" value="ECO:0007669"/>
    <property type="project" value="UniProtKB-KW"/>
</dbReference>
<dbReference type="PROSITE" id="PS50878">
    <property type="entry name" value="RT_POL"/>
    <property type="match status" value="1"/>
</dbReference>
<dbReference type="Gene3D" id="3.30.420.10">
    <property type="entry name" value="Ribonuclease H-like superfamily/Ribonuclease H"/>
    <property type="match status" value="1"/>
</dbReference>
<dbReference type="InterPro" id="IPR043502">
    <property type="entry name" value="DNA/RNA_pol_sf"/>
</dbReference>
<dbReference type="PANTHER" id="PTHR19446">
    <property type="entry name" value="REVERSE TRANSCRIPTASES"/>
    <property type="match status" value="1"/>
</dbReference>
<evidence type="ECO:0000256" key="2">
    <source>
        <dbReference type="ARBA" id="ARBA00022837"/>
    </source>
</evidence>
<dbReference type="PROSITE" id="PS50879">
    <property type="entry name" value="RNASE_H_1"/>
    <property type="match status" value="1"/>
</dbReference>
<dbReference type="PROSITE" id="PS50948">
    <property type="entry name" value="PAN"/>
    <property type="match status" value="1"/>
</dbReference>
<evidence type="ECO:0000313" key="9">
    <source>
        <dbReference type="Proteomes" id="UP000683360"/>
    </source>
</evidence>
<feature type="chain" id="PRO_5035897822" evidence="4">
    <location>
        <begin position="21"/>
        <end position="1558"/>
    </location>
</feature>
<dbReference type="SMART" id="SM00607">
    <property type="entry name" value="FTP"/>
    <property type="match status" value="1"/>
</dbReference>
<evidence type="ECO:0000256" key="1">
    <source>
        <dbReference type="ARBA" id="ARBA00022723"/>
    </source>
</evidence>
<gene>
    <name evidence="8" type="ORF">MEDL_60667</name>
</gene>
<dbReference type="InterPro" id="IPR000477">
    <property type="entry name" value="RT_dom"/>
</dbReference>
<dbReference type="InterPro" id="IPR011042">
    <property type="entry name" value="6-blade_b-propeller_TolB-like"/>
</dbReference>
<dbReference type="Gene3D" id="2.120.10.30">
    <property type="entry name" value="TolB, C-terminal domain"/>
    <property type="match status" value="1"/>
</dbReference>
<dbReference type="Gene3D" id="2.60.120.260">
    <property type="entry name" value="Galactose-binding domain-like"/>
    <property type="match status" value="1"/>
</dbReference>
<dbReference type="SUPFAM" id="SSF49785">
    <property type="entry name" value="Galactose-binding domain-like"/>
    <property type="match status" value="1"/>
</dbReference>
<protein>
    <submittedName>
        <fullName evidence="8">Uncharacterized protein</fullName>
    </submittedName>
</protein>
<feature type="signal peptide" evidence="4">
    <location>
        <begin position="1"/>
        <end position="20"/>
    </location>
</feature>
<accession>A0A8S3UY55</accession>
<keyword evidence="2" id="KW-0106">Calcium</keyword>
<dbReference type="SUPFAM" id="SSF57414">
    <property type="entry name" value="Hairpin loop containing domain-like"/>
    <property type="match status" value="1"/>
</dbReference>
<keyword evidence="9" id="KW-1185">Reference proteome</keyword>
<dbReference type="EMBL" id="CAJPWZ010002951">
    <property type="protein sequence ID" value="CAG2248877.1"/>
    <property type="molecule type" value="Genomic_DNA"/>
</dbReference>
<dbReference type="CDD" id="cd09276">
    <property type="entry name" value="Rnase_HI_RT_non_LTR"/>
    <property type="match status" value="1"/>
</dbReference>
<feature type="domain" description="RNase H type-1" evidence="6">
    <location>
        <begin position="1018"/>
        <end position="1160"/>
    </location>
</feature>
<dbReference type="InterPro" id="IPR002156">
    <property type="entry name" value="RNaseH_domain"/>
</dbReference>
<evidence type="ECO:0000259" key="5">
    <source>
        <dbReference type="PROSITE" id="PS50878"/>
    </source>
</evidence>
<dbReference type="GO" id="GO:0003676">
    <property type="term" value="F:nucleic acid binding"/>
    <property type="evidence" value="ECO:0007669"/>
    <property type="project" value="InterPro"/>
</dbReference>
<dbReference type="SUPFAM" id="SSF56672">
    <property type="entry name" value="DNA/RNA polymerases"/>
    <property type="match status" value="1"/>
</dbReference>
<dbReference type="InterPro" id="IPR049012">
    <property type="entry name" value="Mutator_transp_dom"/>
</dbReference>
<dbReference type="InterPro" id="IPR008979">
    <property type="entry name" value="Galactose-bd-like_sf"/>
</dbReference>
<dbReference type="Pfam" id="PF00024">
    <property type="entry name" value="PAN_1"/>
    <property type="match status" value="1"/>
</dbReference>
<proteinExistence type="predicted"/>
<dbReference type="GO" id="GO:0004523">
    <property type="term" value="F:RNA-DNA hybrid ribonuclease activity"/>
    <property type="evidence" value="ECO:0007669"/>
    <property type="project" value="InterPro"/>
</dbReference>
<evidence type="ECO:0000313" key="8">
    <source>
        <dbReference type="EMBL" id="CAG2248877.1"/>
    </source>
</evidence>
<evidence type="ECO:0000259" key="6">
    <source>
        <dbReference type="PROSITE" id="PS50879"/>
    </source>
</evidence>
<name>A0A8S3UY55_MYTED</name>
<dbReference type="Pfam" id="PF22633">
    <property type="entry name" value="F5_F8_type_C_2"/>
    <property type="match status" value="1"/>
</dbReference>
<dbReference type="InterPro" id="IPR012337">
    <property type="entry name" value="RNaseH-like_sf"/>
</dbReference>
<dbReference type="Pfam" id="PF00075">
    <property type="entry name" value="RNase_H"/>
    <property type="match status" value="1"/>
</dbReference>
<dbReference type="InterPro" id="IPR003609">
    <property type="entry name" value="Pan_app"/>
</dbReference>
<dbReference type="SUPFAM" id="SSF101898">
    <property type="entry name" value="NHL repeat"/>
    <property type="match status" value="1"/>
</dbReference>
<reference evidence="8" key="1">
    <citation type="submission" date="2021-03" db="EMBL/GenBank/DDBJ databases">
        <authorList>
            <person name="Bekaert M."/>
        </authorList>
    </citation>
    <scope>NUCLEOTIDE SEQUENCE</scope>
</reference>
<feature type="domain" description="Apple" evidence="7">
    <location>
        <begin position="23"/>
        <end position="95"/>
    </location>
</feature>
<sequence length="1558" mass="177567">MRLSIYQGLLLLYKLLQTSAEQCTSGTFHINPDKRDVQLRGFTYRTFENISPRACFKKCIQRKRCHSYNYNRASLRCELNLKPMYISEGYFKNVVGFVYAEVHPYRGDPLFDPCIGNPCDEGEVCESLKNEKVVCVLEDCKTPIEAFQNVALGKMCGQSSTYLNEHAEYAVDGLTNTAPHTLQDQSPYWWVDLGNIYNIIRIEVINRWSSGYRLHDLDISFGTHLDDMSIFAHYTGPAVDNEHLVFHRSRYTEGRYVKLTITQGPEMLHPSINLQNTNDHTYVKHNYIDIGAEEEVEDEIEGMVIDSDWQVGRRIVELGVLAEKMYCCRCNVPLHLHDTIHERTTGFGSYLHIMCTNQECRTVTDVPTGKVGPTGSFNITAKIVIGMIHAGLGYAQIRNFLTECNLPVMSKSCFQKHEKKIGKIFVSAAEESCKNAQQLEKEISADKELELEVSFDAGWQKRGSGFNYNSLTDKIKATKHKLDYEITSDEVEDAIFALEIGKSPGADDHFPELFKFAGPNFIEAMRVMINLSWNNGKLPTEWKTANVKFLRKQGKTNYYSPSSYRPISLTSVMCKITERIILNRLAAFIEGMQIIDINQEGFRKNHSTSNCLLRFIQNVIEKYNKGEITLACLIDLEKAYDSIWREGLMVKLHKLGIQGKTWKWIKNFLNNRMAKCIFDGFIGTEFETNIGLQQGSVLAPTLFNIYINEFLNDIKGENTKFADDGTMWQSRKPEKIDELKEEMAQDIGKAIEWTRKWRVNISIEKTEVCMFTKKKISKEDKTIKLNGKDLNYNPNPKLLGVILDEKMTFGKHLETLEKRASRNLTILREVRQISKMNTKKLLQLYFCLIRSVVEYSCPAWQVAEQKDLQKLDRLQRKALTLCLDMPSTSGREALEIEAGVLPIDLRIEEISIREIAKIQSKSIKEPIKQQLINYQEEIGHDIHITPMGKALCQSVEMEKETGININLIEPEFTYRLGETSRTKTTPSYWNRLGSSKSRTSEQKKLCITVMTELIGNTANDQATAYTDGSCMGNPGPCGAGAIIYTEDSRQAIRLHRPVLQRGSILLSELVANVIVLEFCILERLHNTITTLKIFSDSQSAVGLLTLNWAPKSYIDVIRDIREHIEDLRTKGMEICILWTPGHANIQGNDEADLLAKQAAEEATQLLPKNNIITLQDVKQGAHKSVMLKWQRRWELSNTGRDLFEITPNVKNIPIFDYPTKKFFSIFIQLRTGYTTLNYYKQRTGQNTTDLCSCGTKETQQHYLTECPNYESYREEMYHQITKKLESPKSTQTKKKTEVRNHFGLYCKNRTFRLTRTSATSIMAQVLAVPGDVRHGFSYIGQFNHDFGRITGIAATIKGKILLCDYVKKILILVNSHGNFLNKLDVDSEPYDVAITSQNIGYITIPNSRAVLQIDPDKMIVLFKVTCDELNTTVSCVSALPNTGRGYCSSTITDISNNGHSIGSCVVKFHTVHSNSFLSCIGGQNYIRYNDSTGMCPFTKILYHSKIYNIATMDSPTDMCTDDNSHIYVSGQGSNNIHRLVEHTKYLNKQKEWILIGKY</sequence>
<dbReference type="Pfam" id="PF20700">
    <property type="entry name" value="Mutator"/>
    <property type="match status" value="1"/>
</dbReference>
<evidence type="ECO:0000259" key="7">
    <source>
        <dbReference type="PROSITE" id="PS50948"/>
    </source>
</evidence>
<dbReference type="Pfam" id="PF00078">
    <property type="entry name" value="RVT_1"/>
    <property type="match status" value="1"/>
</dbReference>
<keyword evidence="3" id="KW-1015">Disulfide bond</keyword>
<evidence type="ECO:0000256" key="3">
    <source>
        <dbReference type="ARBA" id="ARBA00023157"/>
    </source>
</evidence>
<dbReference type="SUPFAM" id="SSF53098">
    <property type="entry name" value="Ribonuclease H-like"/>
    <property type="match status" value="1"/>
</dbReference>